<dbReference type="InterPro" id="IPR017441">
    <property type="entry name" value="Protein_kinase_ATP_BS"/>
</dbReference>
<dbReference type="SMART" id="SM00220">
    <property type="entry name" value="S_TKc"/>
    <property type="match status" value="1"/>
</dbReference>
<evidence type="ECO:0000313" key="8">
    <source>
        <dbReference type="Proteomes" id="UP000319143"/>
    </source>
</evidence>
<dbReference type="AlphaFoldDB" id="A0A5C6D0T0"/>
<dbReference type="PROSITE" id="PS50011">
    <property type="entry name" value="PROTEIN_KINASE_DOM"/>
    <property type="match status" value="1"/>
</dbReference>
<keyword evidence="2 5" id="KW-0547">Nucleotide-binding</keyword>
<proteinExistence type="predicted"/>
<dbReference type="Gene3D" id="3.30.200.20">
    <property type="entry name" value="Phosphorylase Kinase, domain 1"/>
    <property type="match status" value="1"/>
</dbReference>
<comment type="caution">
    <text evidence="7">The sequence shown here is derived from an EMBL/GenBank/DDBJ whole genome shotgun (WGS) entry which is preliminary data.</text>
</comment>
<dbReference type="PANTHER" id="PTHR43289">
    <property type="entry name" value="MITOGEN-ACTIVATED PROTEIN KINASE KINASE KINASE 20-RELATED"/>
    <property type="match status" value="1"/>
</dbReference>
<gene>
    <name evidence="7" type="primary">pknB_41</name>
    <name evidence="7" type="ORF">Poly41_68890</name>
</gene>
<accession>A0A5C6D0T0</accession>
<organism evidence="7 8">
    <name type="scientific">Novipirellula artificiosorum</name>
    <dbReference type="NCBI Taxonomy" id="2528016"/>
    <lineage>
        <taxon>Bacteria</taxon>
        <taxon>Pseudomonadati</taxon>
        <taxon>Planctomycetota</taxon>
        <taxon>Planctomycetia</taxon>
        <taxon>Pirellulales</taxon>
        <taxon>Pirellulaceae</taxon>
        <taxon>Novipirellula</taxon>
    </lineage>
</organism>
<dbReference type="PROSITE" id="PS00108">
    <property type="entry name" value="PROTEIN_KINASE_ST"/>
    <property type="match status" value="1"/>
</dbReference>
<dbReference type="PANTHER" id="PTHR43289:SF6">
    <property type="entry name" value="SERINE_THREONINE-PROTEIN KINASE NEKL-3"/>
    <property type="match status" value="1"/>
</dbReference>
<keyword evidence="8" id="KW-1185">Reference proteome</keyword>
<evidence type="ECO:0000256" key="4">
    <source>
        <dbReference type="ARBA" id="ARBA00022840"/>
    </source>
</evidence>
<evidence type="ECO:0000259" key="6">
    <source>
        <dbReference type="PROSITE" id="PS50011"/>
    </source>
</evidence>
<keyword evidence="4 5" id="KW-0067">ATP-binding</keyword>
<dbReference type="Proteomes" id="UP000319143">
    <property type="component" value="Unassembled WGS sequence"/>
</dbReference>
<dbReference type="InterPro" id="IPR008271">
    <property type="entry name" value="Ser/Thr_kinase_AS"/>
</dbReference>
<feature type="binding site" evidence="5">
    <location>
        <position position="113"/>
    </location>
    <ligand>
        <name>ATP</name>
        <dbReference type="ChEBI" id="CHEBI:30616"/>
    </ligand>
</feature>
<dbReference type="PROSITE" id="PS00107">
    <property type="entry name" value="PROTEIN_KINASE_ATP"/>
    <property type="match status" value="1"/>
</dbReference>
<evidence type="ECO:0000313" key="7">
    <source>
        <dbReference type="EMBL" id="TWU28786.1"/>
    </source>
</evidence>
<evidence type="ECO:0000256" key="2">
    <source>
        <dbReference type="ARBA" id="ARBA00022741"/>
    </source>
</evidence>
<dbReference type="GO" id="GO:0004674">
    <property type="term" value="F:protein serine/threonine kinase activity"/>
    <property type="evidence" value="ECO:0007669"/>
    <property type="project" value="UniProtKB-EC"/>
</dbReference>
<sequence length="880" mass="97171">MNSIQPDLESIFNEAITIDDQQERAAYLDRAYRGNPQKIEELQRMIAAHFAAGSFLDHAAPELDATIDSDSSLPHVGQSIGPYKLREELGSGGFGVVWAAEQDKPIRRKVALKIIKPGMDTRDVTARFEAERQALALMDHPNIARVLDAGTTDNGRPYFVMELIRGVPMTQYCDEAKLDITQRLELFTQVCKAIQHAHQKGIIHRDIKPSNVLVTLHDGRPVPKVIDFGIAKALNQRLTDKTIYTRVHQAIGTLAYMSPEQAELSGLDVDTRTDVYGLGVLLYELLTGTTPFDTKRLNEAALHEACRIIREEEPPRASNRISTLGETATAVSIHRSSSPDELAKQVRGDLDWIVLKSLDKDRTRRYESASALAKDVDRYLTNEPIEARPPTTAYRLQKFVSRNRKTVLAIAATIMLLIAGIAVLESSKRKLESALSQLQTTAYEQAMLAALMDDRSSAEEALEVAATAGVPLRDLDVIRATIAMHNGEFDKASRLADGVLKQEDNHVAARSVLALSQFWQGYIDAGSSQVETLSRIEPKTELEHLLMAQSVQLFEPEYSNQLLDRAGNLKHSPVGLLLQGIDLAEQAEDGRNPRLAEDALFLYRFIPDNPGVMGWRAAAISHLIGLQEDAGEIDDSLLTQAGIVADAMEKMEANPFLDYNQWQLLRAIGKHDAASAVIARSGGRGYFSWFIAVDCLTRFDSTEAALGEFDRVTGNANDNYVSIARAFLLHGTPGGQQKIKHSVKELAHDQDDVGRKFSLLAFCLAGDIDEVARVASEKSIEVKPDRFATSACLAYLADSSLGEEWLLSKSPNGYAATNAHFTIAMTMMAKGDRAGAIKHFGLCRERIIPGNIAWEMSNAFYQRMTADPNWPHWLAESSAD</sequence>
<dbReference type="Pfam" id="PF00069">
    <property type="entry name" value="Pkinase"/>
    <property type="match status" value="1"/>
</dbReference>
<dbReference type="SUPFAM" id="SSF48452">
    <property type="entry name" value="TPR-like"/>
    <property type="match status" value="1"/>
</dbReference>
<evidence type="ECO:0000256" key="1">
    <source>
        <dbReference type="ARBA" id="ARBA00022679"/>
    </source>
</evidence>
<dbReference type="EMBL" id="SJPV01000029">
    <property type="protein sequence ID" value="TWU28786.1"/>
    <property type="molecule type" value="Genomic_DNA"/>
</dbReference>
<feature type="domain" description="Protein kinase" evidence="6">
    <location>
        <begin position="83"/>
        <end position="380"/>
    </location>
</feature>
<evidence type="ECO:0000256" key="5">
    <source>
        <dbReference type="PROSITE-ProRule" id="PRU10141"/>
    </source>
</evidence>
<dbReference type="SUPFAM" id="SSF56112">
    <property type="entry name" value="Protein kinase-like (PK-like)"/>
    <property type="match status" value="1"/>
</dbReference>
<keyword evidence="3 7" id="KW-0418">Kinase</keyword>
<dbReference type="Gene3D" id="1.10.510.10">
    <property type="entry name" value="Transferase(Phosphotransferase) domain 1"/>
    <property type="match status" value="1"/>
</dbReference>
<dbReference type="EC" id="2.7.11.1" evidence="7"/>
<dbReference type="GO" id="GO:0005524">
    <property type="term" value="F:ATP binding"/>
    <property type="evidence" value="ECO:0007669"/>
    <property type="project" value="UniProtKB-UniRule"/>
</dbReference>
<protein>
    <submittedName>
        <fullName evidence="7">Serine/threonine-protein kinase PknB</fullName>
        <ecNumber evidence="7">2.7.11.1</ecNumber>
    </submittedName>
</protein>
<reference evidence="7 8" key="1">
    <citation type="submission" date="2019-02" db="EMBL/GenBank/DDBJ databases">
        <title>Deep-cultivation of Planctomycetes and their phenomic and genomic characterization uncovers novel biology.</title>
        <authorList>
            <person name="Wiegand S."/>
            <person name="Jogler M."/>
            <person name="Boedeker C."/>
            <person name="Pinto D."/>
            <person name="Vollmers J."/>
            <person name="Rivas-Marin E."/>
            <person name="Kohn T."/>
            <person name="Peeters S.H."/>
            <person name="Heuer A."/>
            <person name="Rast P."/>
            <person name="Oberbeckmann S."/>
            <person name="Bunk B."/>
            <person name="Jeske O."/>
            <person name="Meyerdierks A."/>
            <person name="Storesund J.E."/>
            <person name="Kallscheuer N."/>
            <person name="Luecker S."/>
            <person name="Lage O.M."/>
            <person name="Pohl T."/>
            <person name="Merkel B.J."/>
            <person name="Hornburger P."/>
            <person name="Mueller R.-W."/>
            <person name="Bruemmer F."/>
            <person name="Labrenz M."/>
            <person name="Spormann A.M."/>
            <person name="Op Den Camp H."/>
            <person name="Overmann J."/>
            <person name="Amann R."/>
            <person name="Jetten M.S.M."/>
            <person name="Mascher T."/>
            <person name="Medema M.H."/>
            <person name="Devos D.P."/>
            <person name="Kaster A.-K."/>
            <person name="Ovreas L."/>
            <person name="Rohde M."/>
            <person name="Galperin M.Y."/>
            <person name="Jogler C."/>
        </authorList>
    </citation>
    <scope>NUCLEOTIDE SEQUENCE [LARGE SCALE GENOMIC DNA]</scope>
    <source>
        <strain evidence="7 8">Poly41</strain>
    </source>
</reference>
<dbReference type="InterPro" id="IPR011009">
    <property type="entry name" value="Kinase-like_dom_sf"/>
</dbReference>
<keyword evidence="1 7" id="KW-0808">Transferase</keyword>
<name>A0A5C6D0T0_9BACT</name>
<dbReference type="InterPro" id="IPR011990">
    <property type="entry name" value="TPR-like_helical_dom_sf"/>
</dbReference>
<evidence type="ECO:0000256" key="3">
    <source>
        <dbReference type="ARBA" id="ARBA00022777"/>
    </source>
</evidence>
<dbReference type="InterPro" id="IPR000719">
    <property type="entry name" value="Prot_kinase_dom"/>
</dbReference>
<dbReference type="RefSeq" id="WP_231616128.1">
    <property type="nucleotide sequence ID" value="NZ_SJPV01000029.1"/>
</dbReference>
<dbReference type="CDD" id="cd14014">
    <property type="entry name" value="STKc_PknB_like"/>
    <property type="match status" value="1"/>
</dbReference>